<keyword evidence="6" id="KW-0221">Differentiation</keyword>
<evidence type="ECO:0000256" key="9">
    <source>
        <dbReference type="ARBA" id="ARBA00023145"/>
    </source>
</evidence>
<reference evidence="16" key="2">
    <citation type="submission" date="2025-08" db="UniProtKB">
        <authorList>
            <consortium name="Ensembl"/>
        </authorList>
    </citation>
    <scope>IDENTIFICATION</scope>
</reference>
<dbReference type="InterPro" id="IPR011600">
    <property type="entry name" value="Pept_C14_caspase"/>
</dbReference>
<sequence length="248" mass="27733">MSSEESEQSTDLDAYDMSHALLALTLCNTKDRAGSETDIKALEQMYKALGFQSTVKRNLTAKGFWEELEKFRDDMEKMEDPVSCCFVVLMAHGEEGILLGVDGKTIMLEELFSMLTNKNSLALRGKPKVFIVQACRGEQKDPGEVVRPAESGGNVFLSSEQPPKLPTYTDILHVFATVEGYIAYRHEEDGSFFIQTLVDVFTNNTGHILDLLTEVTQRMAAADLIEGGKPRKVNPEVQSTLRKLLYLR</sequence>
<keyword evidence="17" id="KW-1185">Reference proteome</keyword>
<dbReference type="GO" id="GO:0043525">
    <property type="term" value="P:positive regulation of neuron apoptotic process"/>
    <property type="evidence" value="ECO:0007669"/>
    <property type="project" value="TreeGrafter"/>
</dbReference>
<organism evidence="16 17">
    <name type="scientific">Sarcophilus harrisii</name>
    <name type="common">Tasmanian devil</name>
    <name type="synonym">Sarcophilus laniarius</name>
    <dbReference type="NCBI Taxonomy" id="9305"/>
    <lineage>
        <taxon>Eukaryota</taxon>
        <taxon>Metazoa</taxon>
        <taxon>Chordata</taxon>
        <taxon>Craniata</taxon>
        <taxon>Vertebrata</taxon>
        <taxon>Euteleostomi</taxon>
        <taxon>Mammalia</taxon>
        <taxon>Metatheria</taxon>
        <taxon>Dasyuromorphia</taxon>
        <taxon>Dasyuridae</taxon>
        <taxon>Sarcophilus</taxon>
    </lineage>
</organism>
<dbReference type="PRINTS" id="PR00376">
    <property type="entry name" value="IL1BCENZYME"/>
</dbReference>
<reference evidence="16 17" key="1">
    <citation type="journal article" date="2011" name="Proc. Natl. Acad. Sci. U.S.A.">
        <title>Genetic diversity and population structure of the endangered marsupial Sarcophilus harrisii (Tasmanian devil).</title>
        <authorList>
            <person name="Miller W."/>
            <person name="Hayes V.M."/>
            <person name="Ratan A."/>
            <person name="Petersen D.C."/>
            <person name="Wittekindt N.E."/>
            <person name="Miller J."/>
            <person name="Walenz B."/>
            <person name="Knight J."/>
            <person name="Qi J."/>
            <person name="Zhao F."/>
            <person name="Wang Q."/>
            <person name="Bedoya-Reina O.C."/>
            <person name="Katiyar N."/>
            <person name="Tomsho L.P."/>
            <person name="Kasson L.M."/>
            <person name="Hardie R.A."/>
            <person name="Woodbridge P."/>
            <person name="Tindall E.A."/>
            <person name="Bertelsen M.F."/>
            <person name="Dixon D."/>
            <person name="Pyecroft S."/>
            <person name="Helgen K.M."/>
            <person name="Lesk A.M."/>
            <person name="Pringle T.H."/>
            <person name="Patterson N."/>
            <person name="Zhang Y."/>
            <person name="Kreiss A."/>
            <person name="Woods G.M."/>
            <person name="Jones M.E."/>
            <person name="Schuster S.C."/>
        </authorList>
    </citation>
    <scope>NUCLEOTIDE SEQUENCE [LARGE SCALE GENOMIC DNA]</scope>
</reference>
<dbReference type="FunCoup" id="G3VXC0">
    <property type="interactions" value="140"/>
</dbReference>
<evidence type="ECO:0000313" key="17">
    <source>
        <dbReference type="Proteomes" id="UP000007648"/>
    </source>
</evidence>
<dbReference type="PANTHER" id="PTHR10454">
    <property type="entry name" value="CASPASE"/>
    <property type="match status" value="1"/>
</dbReference>
<dbReference type="CDD" id="cd00032">
    <property type="entry name" value="CASc"/>
    <property type="match status" value="1"/>
</dbReference>
<dbReference type="InterPro" id="IPR015917">
    <property type="entry name" value="Pept_C14A"/>
</dbReference>
<dbReference type="Ensembl" id="ENSSHAT00000007888.2">
    <property type="protein sequence ID" value="ENSSHAP00000007825.1"/>
    <property type="gene ID" value="ENSSHAG00000006793.2"/>
</dbReference>
<dbReference type="RefSeq" id="XP_003761021.2">
    <property type="nucleotide sequence ID" value="XM_003760973.4"/>
</dbReference>
<dbReference type="PROSITE" id="PS50207">
    <property type="entry name" value="CASPASE_P10"/>
    <property type="match status" value="1"/>
</dbReference>
<dbReference type="GeneID" id="100925409"/>
<protein>
    <recommendedName>
        <fullName evidence="12">Caspase-14</fullName>
    </recommendedName>
</protein>
<keyword evidence="10" id="KW-0539">Nucleus</keyword>
<dbReference type="Pfam" id="PF00656">
    <property type="entry name" value="Peptidase_C14"/>
    <property type="match status" value="1"/>
</dbReference>
<dbReference type="Proteomes" id="UP000007648">
    <property type="component" value="Unassembled WGS sequence"/>
</dbReference>
<dbReference type="GO" id="GO:0005739">
    <property type="term" value="C:mitochondrion"/>
    <property type="evidence" value="ECO:0007669"/>
    <property type="project" value="Ensembl"/>
</dbReference>
<dbReference type="GO" id="GO:0001533">
    <property type="term" value="C:cornified envelope"/>
    <property type="evidence" value="ECO:0007669"/>
    <property type="project" value="Ensembl"/>
</dbReference>
<evidence type="ECO:0000259" key="14">
    <source>
        <dbReference type="PROSITE" id="PS50207"/>
    </source>
</evidence>
<evidence type="ECO:0000256" key="10">
    <source>
        <dbReference type="ARBA" id="ARBA00023242"/>
    </source>
</evidence>
<evidence type="ECO:0000256" key="1">
    <source>
        <dbReference type="ARBA" id="ARBA00004123"/>
    </source>
</evidence>
<dbReference type="GO" id="GO:0005829">
    <property type="term" value="C:cytosol"/>
    <property type="evidence" value="ECO:0007669"/>
    <property type="project" value="Ensembl"/>
</dbReference>
<dbReference type="AlphaFoldDB" id="G3VXC0"/>
<proteinExistence type="inferred from homology"/>
<dbReference type="STRING" id="9305.ENSSHAP00000007825"/>
<evidence type="ECO:0000259" key="15">
    <source>
        <dbReference type="PROSITE" id="PS50208"/>
    </source>
</evidence>
<feature type="domain" description="Caspase family p10" evidence="14">
    <location>
        <begin position="161"/>
        <end position="248"/>
    </location>
</feature>
<evidence type="ECO:0000256" key="3">
    <source>
        <dbReference type="ARBA" id="ARBA00010134"/>
    </source>
</evidence>
<keyword evidence="4" id="KW-0963">Cytoplasm</keyword>
<dbReference type="HOGENOM" id="CLU_036904_2_2_1"/>
<comment type="subcellular location">
    <subcellularLocation>
        <location evidence="2">Cytoplasm</location>
    </subcellularLocation>
    <subcellularLocation>
        <location evidence="1">Nucleus</location>
    </subcellularLocation>
</comment>
<evidence type="ECO:0000256" key="8">
    <source>
        <dbReference type="ARBA" id="ARBA00022807"/>
    </source>
</evidence>
<dbReference type="Gene3D" id="3.40.50.1460">
    <property type="match status" value="1"/>
</dbReference>
<comment type="similarity">
    <text evidence="3 13">Belongs to the peptidase C14A family.</text>
</comment>
<dbReference type="InterPro" id="IPR002138">
    <property type="entry name" value="Pept_C14_p10"/>
</dbReference>
<comment type="subunit">
    <text evidence="11">Heterodimer of a large and a small subunit, both processed from the precursor; the mature active form is a p17/p10 dimer and the intermediate form a p20/p8 dimer.</text>
</comment>
<dbReference type="FunFam" id="3.40.50.1460:FF:000015">
    <property type="entry name" value="Caspase 14"/>
    <property type="match status" value="1"/>
</dbReference>
<dbReference type="OrthoDB" id="6044770at2759"/>
<evidence type="ECO:0000256" key="11">
    <source>
        <dbReference type="ARBA" id="ARBA00064249"/>
    </source>
</evidence>
<evidence type="ECO:0000256" key="6">
    <source>
        <dbReference type="ARBA" id="ARBA00022782"/>
    </source>
</evidence>
<dbReference type="InterPro" id="IPR029030">
    <property type="entry name" value="Caspase-like_dom_sf"/>
</dbReference>
<evidence type="ECO:0000256" key="5">
    <source>
        <dbReference type="ARBA" id="ARBA00022670"/>
    </source>
</evidence>
<dbReference type="GO" id="GO:0030154">
    <property type="term" value="P:cell differentiation"/>
    <property type="evidence" value="ECO:0007669"/>
    <property type="project" value="UniProtKB-KW"/>
</dbReference>
<evidence type="ECO:0000256" key="12">
    <source>
        <dbReference type="ARBA" id="ARBA00068432"/>
    </source>
</evidence>
<evidence type="ECO:0000256" key="13">
    <source>
        <dbReference type="RuleBase" id="RU003971"/>
    </source>
</evidence>
<evidence type="ECO:0000256" key="7">
    <source>
        <dbReference type="ARBA" id="ARBA00022801"/>
    </source>
</evidence>
<dbReference type="OMA" id="REDPVSC"/>
<dbReference type="eggNOG" id="KOG3573">
    <property type="taxonomic scope" value="Eukaryota"/>
</dbReference>
<dbReference type="SMART" id="SM00115">
    <property type="entry name" value="CASc"/>
    <property type="match status" value="1"/>
</dbReference>
<dbReference type="InterPro" id="IPR001309">
    <property type="entry name" value="Pept_C14_p20"/>
</dbReference>
<gene>
    <name evidence="16" type="primary">CASP14</name>
</gene>
<dbReference type="GO" id="GO:0006508">
    <property type="term" value="P:proteolysis"/>
    <property type="evidence" value="ECO:0007669"/>
    <property type="project" value="UniProtKB-KW"/>
</dbReference>
<keyword evidence="9" id="KW-0865">Zymogen</keyword>
<dbReference type="GO" id="GO:0004197">
    <property type="term" value="F:cysteine-type endopeptidase activity"/>
    <property type="evidence" value="ECO:0007669"/>
    <property type="project" value="InterPro"/>
</dbReference>
<dbReference type="InterPro" id="IPR002398">
    <property type="entry name" value="Pept_C14"/>
</dbReference>
<keyword evidence="5" id="KW-0645">Protease</keyword>
<dbReference type="InterPro" id="IPR033139">
    <property type="entry name" value="Caspase_cys_AS"/>
</dbReference>
<dbReference type="CTD" id="23581"/>
<dbReference type="GeneTree" id="ENSGT00940000162117"/>
<dbReference type="PROSITE" id="PS50208">
    <property type="entry name" value="CASPASE_P20"/>
    <property type="match status" value="1"/>
</dbReference>
<dbReference type="SUPFAM" id="SSF52129">
    <property type="entry name" value="Caspase-like"/>
    <property type="match status" value="1"/>
</dbReference>
<keyword evidence="7" id="KW-0378">Hydrolase</keyword>
<evidence type="ECO:0000256" key="4">
    <source>
        <dbReference type="ARBA" id="ARBA00022490"/>
    </source>
</evidence>
<feature type="domain" description="Caspase family p20" evidence="15">
    <location>
        <begin position="32"/>
        <end position="139"/>
    </location>
</feature>
<dbReference type="PANTHER" id="PTHR10454:SF131">
    <property type="entry name" value="CASPASE-14"/>
    <property type="match status" value="1"/>
</dbReference>
<dbReference type="KEGG" id="shr:100925409"/>
<evidence type="ECO:0000313" key="16">
    <source>
        <dbReference type="Ensembl" id="ENSSHAP00000007825.1"/>
    </source>
</evidence>
<evidence type="ECO:0000256" key="2">
    <source>
        <dbReference type="ARBA" id="ARBA00004496"/>
    </source>
</evidence>
<dbReference type="InParanoid" id="G3VXC0"/>
<reference evidence="16" key="3">
    <citation type="submission" date="2025-09" db="UniProtKB">
        <authorList>
            <consortium name="Ensembl"/>
        </authorList>
    </citation>
    <scope>IDENTIFICATION</scope>
</reference>
<keyword evidence="8" id="KW-0788">Thiol protease</keyword>
<dbReference type="GO" id="GO:0005654">
    <property type="term" value="C:nucleoplasm"/>
    <property type="evidence" value="ECO:0007669"/>
    <property type="project" value="Ensembl"/>
</dbReference>
<name>G3VXC0_SARHA</name>
<dbReference type="PROSITE" id="PS01122">
    <property type="entry name" value="CASPASE_CYS"/>
    <property type="match status" value="1"/>
</dbReference>
<accession>G3VXC0</accession>